<name>A0A6J7GVP6_9ZZZZ</name>
<evidence type="ECO:0000313" key="1">
    <source>
        <dbReference type="EMBL" id="CAB4910976.1"/>
    </source>
</evidence>
<reference evidence="1" key="1">
    <citation type="submission" date="2020-05" db="EMBL/GenBank/DDBJ databases">
        <authorList>
            <person name="Chiriac C."/>
            <person name="Salcher M."/>
            <person name="Ghai R."/>
            <person name="Kavagutti S V."/>
        </authorList>
    </citation>
    <scope>NUCLEOTIDE SEQUENCE</scope>
</reference>
<accession>A0A6J7GVP6</accession>
<dbReference type="Pfam" id="PF10103">
    <property type="entry name" value="Zincin_2"/>
    <property type="match status" value="1"/>
</dbReference>
<dbReference type="SUPFAM" id="SSF55486">
    <property type="entry name" value="Metalloproteases ('zincins'), catalytic domain"/>
    <property type="match status" value="1"/>
</dbReference>
<organism evidence="1">
    <name type="scientific">freshwater metagenome</name>
    <dbReference type="NCBI Taxonomy" id="449393"/>
    <lineage>
        <taxon>unclassified sequences</taxon>
        <taxon>metagenomes</taxon>
        <taxon>ecological metagenomes</taxon>
    </lineage>
</organism>
<dbReference type="EMBL" id="CAFBMG010000131">
    <property type="protein sequence ID" value="CAB4910976.1"/>
    <property type="molecule type" value="Genomic_DNA"/>
</dbReference>
<protein>
    <submittedName>
        <fullName evidence="1">Unannotated protein</fullName>
    </submittedName>
</protein>
<gene>
    <name evidence="1" type="ORF">UFOPK3519_01414</name>
</gene>
<sequence>MAQYEQGERFIEAVENVGGPELLNRAFEDPLHLPTLVEIRDPSLWIARLGPAVTAA</sequence>
<dbReference type="InterPro" id="IPR018766">
    <property type="entry name" value="Zinicin_2"/>
</dbReference>
<dbReference type="AlphaFoldDB" id="A0A6J7GVP6"/>
<proteinExistence type="predicted"/>